<comment type="caution">
    <text evidence="1">The sequence shown here is derived from an EMBL/GenBank/DDBJ whole genome shotgun (WGS) entry which is preliminary data.</text>
</comment>
<reference evidence="1" key="1">
    <citation type="journal article" date="2023" name="G3 (Bethesda)">
        <title>A reference genome for the long-term kleptoplast-retaining sea slug Elysia crispata morphotype clarki.</title>
        <authorList>
            <person name="Eastman K.E."/>
            <person name="Pendleton A.L."/>
            <person name="Shaikh M.A."/>
            <person name="Suttiyut T."/>
            <person name="Ogas R."/>
            <person name="Tomko P."/>
            <person name="Gavelis G."/>
            <person name="Widhalm J.R."/>
            <person name="Wisecaver J.H."/>
        </authorList>
    </citation>
    <scope>NUCLEOTIDE SEQUENCE</scope>
    <source>
        <strain evidence="1">ECLA1</strain>
    </source>
</reference>
<evidence type="ECO:0000313" key="1">
    <source>
        <dbReference type="EMBL" id="KAK3781349.1"/>
    </source>
</evidence>
<protein>
    <submittedName>
        <fullName evidence="1">Uncharacterized protein</fullName>
    </submittedName>
</protein>
<organism evidence="1 2">
    <name type="scientific">Elysia crispata</name>
    <name type="common">lettuce slug</name>
    <dbReference type="NCBI Taxonomy" id="231223"/>
    <lineage>
        <taxon>Eukaryota</taxon>
        <taxon>Metazoa</taxon>
        <taxon>Spiralia</taxon>
        <taxon>Lophotrochozoa</taxon>
        <taxon>Mollusca</taxon>
        <taxon>Gastropoda</taxon>
        <taxon>Heterobranchia</taxon>
        <taxon>Euthyneura</taxon>
        <taxon>Panpulmonata</taxon>
        <taxon>Sacoglossa</taxon>
        <taxon>Placobranchoidea</taxon>
        <taxon>Plakobranchidae</taxon>
        <taxon>Elysia</taxon>
    </lineage>
</organism>
<gene>
    <name evidence="1" type="ORF">RRG08_018975</name>
</gene>
<dbReference type="EMBL" id="JAWDGP010002624">
    <property type="protein sequence ID" value="KAK3781349.1"/>
    <property type="molecule type" value="Genomic_DNA"/>
</dbReference>
<sequence>MGHNSSNDPAISKRLSRLVRLPSETMELSSVLSAQRDGASRKQQASAFRRIYSNKMNALCRAGRSSSSDVNCRSQARSCITGESLRSTKAVWYFTFTAISWIPSFVTRSLIVQVIRPWPCYSNNREDTGTRRKAAGSLVYLGGDRPLLIPEGRGSCLVNQHQVLMRPGEAKYAQGRGYIEDDGERRIEKESEGVIKRKIVSEENSDTEVEAQR</sequence>
<keyword evidence="2" id="KW-1185">Reference proteome</keyword>
<dbReference type="AlphaFoldDB" id="A0AAE1DSK3"/>
<proteinExistence type="predicted"/>
<dbReference type="Proteomes" id="UP001283361">
    <property type="component" value="Unassembled WGS sequence"/>
</dbReference>
<accession>A0AAE1DSK3</accession>
<name>A0AAE1DSK3_9GAST</name>
<evidence type="ECO:0000313" key="2">
    <source>
        <dbReference type="Proteomes" id="UP001283361"/>
    </source>
</evidence>